<dbReference type="InterPro" id="IPR029044">
    <property type="entry name" value="Nucleotide-diphossugar_trans"/>
</dbReference>
<proteinExistence type="predicted"/>
<evidence type="ECO:0000259" key="1">
    <source>
        <dbReference type="Pfam" id="PF00535"/>
    </source>
</evidence>
<dbReference type="PANTHER" id="PTHR22916">
    <property type="entry name" value="GLYCOSYLTRANSFERASE"/>
    <property type="match status" value="1"/>
</dbReference>
<feature type="domain" description="Glycosyltransferase 2-like" evidence="1">
    <location>
        <begin position="1"/>
        <end position="116"/>
    </location>
</feature>
<evidence type="ECO:0000313" key="3">
    <source>
        <dbReference type="Proteomes" id="UP000785625"/>
    </source>
</evidence>
<dbReference type="Gene3D" id="3.90.550.10">
    <property type="entry name" value="Spore Coat Polysaccharide Biosynthesis Protein SpsA, Chain A"/>
    <property type="match status" value="1"/>
</dbReference>
<accession>A0ABS2H248</accession>
<gene>
    <name evidence="2" type="ORF">H5975_07695</name>
</gene>
<keyword evidence="3" id="KW-1185">Reference proteome</keyword>
<dbReference type="EMBL" id="JACJKU010000112">
    <property type="protein sequence ID" value="MBM6941330.1"/>
    <property type="molecule type" value="Genomic_DNA"/>
</dbReference>
<reference evidence="2 3" key="1">
    <citation type="journal article" date="2021" name="Sci. Rep.">
        <title>The distribution of antibiotic resistance genes in chicken gut microbiota commensals.</title>
        <authorList>
            <person name="Juricova H."/>
            <person name="Matiasovicova J."/>
            <person name="Kubasova T."/>
            <person name="Cejkova D."/>
            <person name="Rychlik I."/>
        </authorList>
    </citation>
    <scope>NUCLEOTIDE SEQUENCE [LARGE SCALE GENOMIC DNA]</scope>
    <source>
        <strain evidence="2 3">An574</strain>
    </source>
</reference>
<dbReference type="Proteomes" id="UP000785625">
    <property type="component" value="Unassembled WGS sequence"/>
</dbReference>
<sequence>MSTYNGERYLKEQIDSIINQSYTDWHLYIRDDGSHDKTPTILSMYEDKDPRITFVNKNHIKNVGVTKSFLELLNNIEESLYMFSDQDDVWKRDKILLSVNAITPYAQNEQPACVFSELQVVDRQLHPLRLMNGKNYWFDFEHFLFGNCVTGCTMMINQQLKSQLKLNLTNVNKLYLHDWWIALIASTLGKLIYIHKPTILYRQHGDNVEGSKKNNLFTLLKRLFHLQHEEDLILKTFIMLQEFQRLFNDHVKGIDQQYLTGYVSLLKNIPFSERLRLIIKLHPKRLHLKGRFLFGFVILFRYKALRYANN</sequence>
<comment type="caution">
    <text evidence="2">The sequence shown here is derived from an EMBL/GenBank/DDBJ whole genome shotgun (WGS) entry which is preliminary data.</text>
</comment>
<dbReference type="SUPFAM" id="SSF53448">
    <property type="entry name" value="Nucleotide-diphospho-sugar transferases"/>
    <property type="match status" value="1"/>
</dbReference>
<evidence type="ECO:0000313" key="2">
    <source>
        <dbReference type="EMBL" id="MBM6941330.1"/>
    </source>
</evidence>
<organism evidence="2 3">
    <name type="scientific">Limosilactobacillus coleohominis</name>
    <dbReference type="NCBI Taxonomy" id="181675"/>
    <lineage>
        <taxon>Bacteria</taxon>
        <taxon>Bacillati</taxon>
        <taxon>Bacillota</taxon>
        <taxon>Bacilli</taxon>
        <taxon>Lactobacillales</taxon>
        <taxon>Lactobacillaceae</taxon>
        <taxon>Limosilactobacillus</taxon>
    </lineage>
</organism>
<dbReference type="Pfam" id="PF00535">
    <property type="entry name" value="Glycos_transf_2"/>
    <property type="match status" value="1"/>
</dbReference>
<dbReference type="InterPro" id="IPR001173">
    <property type="entry name" value="Glyco_trans_2-like"/>
</dbReference>
<protein>
    <submittedName>
        <fullName evidence="2">Glycosyltransferase family 2 protein</fullName>
    </submittedName>
</protein>
<dbReference type="CDD" id="cd04196">
    <property type="entry name" value="GT_2_like_d"/>
    <property type="match status" value="1"/>
</dbReference>
<dbReference type="PANTHER" id="PTHR22916:SF3">
    <property type="entry name" value="UDP-GLCNAC:BETAGAL BETA-1,3-N-ACETYLGLUCOSAMINYLTRANSFERASE-LIKE PROTEIN 1"/>
    <property type="match status" value="1"/>
</dbReference>
<name>A0ABS2H248_9LACO</name>